<name>A0A419WBP2_9BACT</name>
<evidence type="ECO:0000256" key="8">
    <source>
        <dbReference type="ARBA" id="ARBA00023237"/>
    </source>
</evidence>
<evidence type="ECO:0000256" key="5">
    <source>
        <dbReference type="ARBA" id="ARBA00023065"/>
    </source>
</evidence>
<keyword evidence="2" id="KW-0813">Transport</keyword>
<keyword evidence="10" id="KW-0175">Coiled coil</keyword>
<dbReference type="PROSITE" id="PS01068">
    <property type="entry name" value="OMPA_1"/>
    <property type="match status" value="1"/>
</dbReference>
<feature type="coiled-coil region" evidence="10">
    <location>
        <begin position="235"/>
        <end position="272"/>
    </location>
</feature>
<dbReference type="SUPFAM" id="SSF103088">
    <property type="entry name" value="OmpA-like"/>
    <property type="match status" value="1"/>
</dbReference>
<evidence type="ECO:0000256" key="4">
    <source>
        <dbReference type="ARBA" id="ARBA00022692"/>
    </source>
</evidence>
<keyword evidence="14" id="KW-1185">Reference proteome</keyword>
<comment type="caution">
    <text evidence="13">The sequence shown here is derived from an EMBL/GenBank/DDBJ whole genome shotgun (WGS) entry which is preliminary data.</text>
</comment>
<proteinExistence type="predicted"/>
<gene>
    <name evidence="13" type="ORF">BC643_3267</name>
</gene>
<dbReference type="InterPro" id="IPR036737">
    <property type="entry name" value="OmpA-like_sf"/>
</dbReference>
<keyword evidence="4" id="KW-0812">Transmembrane</keyword>
<dbReference type="Proteomes" id="UP000283387">
    <property type="component" value="Unassembled WGS sequence"/>
</dbReference>
<evidence type="ECO:0000256" key="3">
    <source>
        <dbReference type="ARBA" id="ARBA00022452"/>
    </source>
</evidence>
<reference evidence="13 14" key="1">
    <citation type="submission" date="2018-09" db="EMBL/GenBank/DDBJ databases">
        <title>Genomic Encyclopedia of Archaeal and Bacterial Type Strains, Phase II (KMG-II): from individual species to whole genera.</title>
        <authorList>
            <person name="Goeker M."/>
        </authorList>
    </citation>
    <scope>NUCLEOTIDE SEQUENCE [LARGE SCALE GENOMIC DNA]</scope>
    <source>
        <strain evidence="13 14">DSM 27148</strain>
    </source>
</reference>
<dbReference type="AlphaFoldDB" id="A0A419WBP2"/>
<evidence type="ECO:0000256" key="1">
    <source>
        <dbReference type="ARBA" id="ARBA00004571"/>
    </source>
</evidence>
<keyword evidence="11" id="KW-0732">Signal</keyword>
<dbReference type="OrthoDB" id="1453138at2"/>
<dbReference type="InterPro" id="IPR006690">
    <property type="entry name" value="OMPA-like_CS"/>
</dbReference>
<feature type="domain" description="OmpA-like" evidence="12">
    <location>
        <begin position="281"/>
        <end position="394"/>
    </location>
</feature>
<accession>A0A419WBP2</accession>
<evidence type="ECO:0000256" key="11">
    <source>
        <dbReference type="SAM" id="SignalP"/>
    </source>
</evidence>
<evidence type="ECO:0000256" key="9">
    <source>
        <dbReference type="PROSITE-ProRule" id="PRU00473"/>
    </source>
</evidence>
<keyword evidence="6" id="KW-0626">Porin</keyword>
<evidence type="ECO:0000256" key="10">
    <source>
        <dbReference type="SAM" id="Coils"/>
    </source>
</evidence>
<dbReference type="GO" id="GO:0006811">
    <property type="term" value="P:monoatomic ion transport"/>
    <property type="evidence" value="ECO:0007669"/>
    <property type="project" value="UniProtKB-KW"/>
</dbReference>
<keyword evidence="5" id="KW-0406">Ion transport</keyword>
<keyword evidence="7 9" id="KW-0472">Membrane</keyword>
<dbReference type="RefSeq" id="WP_120274056.1">
    <property type="nucleotide sequence ID" value="NZ_RAPN01000001.1"/>
</dbReference>
<dbReference type="EMBL" id="RAPN01000001">
    <property type="protein sequence ID" value="RKD92890.1"/>
    <property type="molecule type" value="Genomic_DNA"/>
</dbReference>
<dbReference type="GO" id="GO:0009279">
    <property type="term" value="C:cell outer membrane"/>
    <property type="evidence" value="ECO:0007669"/>
    <property type="project" value="UniProtKB-SubCell"/>
</dbReference>
<sequence>MKKKFLLFVLICISGSYAFAQDDSEFEAEFNKWSIEGGVGLTKQWQRTFSPGYYAVDPNFLAVDLGLRHMLDEKFGYKMNFVYNKFSASSDADIDYTTKQYGVALEGVMNIGRMLHFESWTKTLGLLGHAGAGVGYLDYDQISVGKDWVGNVVGGLTAQIKLSNRLALNLDGTYRANIRQNRGFGGDEIDFNNLAGFFNGTVGLSVYLGKNKTHADWYLREDEKIKVLDSNVSNIEERIQAVDDTKAEKSDLEQTQADVDQLAKDVDALKNQEPASYDEFVKQLVNDGYISVYFDFNSTKVQGSSTNSINFMKAYLTKNTAASVDVQGFADELGSDEYNQKLSQKRADAVVKLLTEAGVDPSRLNAIGKGEDTSVDKSSAGARQIARRATFIVK</sequence>
<dbReference type="PRINTS" id="PR01021">
    <property type="entry name" value="OMPADOMAIN"/>
</dbReference>
<dbReference type="SUPFAM" id="SSF56925">
    <property type="entry name" value="OMPA-like"/>
    <property type="match status" value="1"/>
</dbReference>
<feature type="signal peptide" evidence="11">
    <location>
        <begin position="1"/>
        <end position="20"/>
    </location>
</feature>
<dbReference type="InterPro" id="IPR050330">
    <property type="entry name" value="Bact_OuterMem_StrucFunc"/>
</dbReference>
<dbReference type="Pfam" id="PF00691">
    <property type="entry name" value="OmpA"/>
    <property type="match status" value="1"/>
</dbReference>
<evidence type="ECO:0000256" key="2">
    <source>
        <dbReference type="ARBA" id="ARBA00022448"/>
    </source>
</evidence>
<dbReference type="PANTHER" id="PTHR30329">
    <property type="entry name" value="STATOR ELEMENT OF FLAGELLAR MOTOR COMPLEX"/>
    <property type="match status" value="1"/>
</dbReference>
<dbReference type="CDD" id="cd07185">
    <property type="entry name" value="OmpA_C-like"/>
    <property type="match status" value="1"/>
</dbReference>
<evidence type="ECO:0000313" key="14">
    <source>
        <dbReference type="Proteomes" id="UP000283387"/>
    </source>
</evidence>
<evidence type="ECO:0000259" key="12">
    <source>
        <dbReference type="PROSITE" id="PS51123"/>
    </source>
</evidence>
<dbReference type="GO" id="GO:0015288">
    <property type="term" value="F:porin activity"/>
    <property type="evidence" value="ECO:0007669"/>
    <property type="project" value="UniProtKB-KW"/>
</dbReference>
<dbReference type="PANTHER" id="PTHR30329:SF21">
    <property type="entry name" value="LIPOPROTEIN YIAD-RELATED"/>
    <property type="match status" value="1"/>
</dbReference>
<feature type="chain" id="PRO_5019315939" evidence="11">
    <location>
        <begin position="21"/>
        <end position="394"/>
    </location>
</feature>
<dbReference type="InterPro" id="IPR006664">
    <property type="entry name" value="OMP_bac"/>
</dbReference>
<keyword evidence="3" id="KW-1134">Transmembrane beta strand</keyword>
<dbReference type="InterPro" id="IPR006665">
    <property type="entry name" value="OmpA-like"/>
</dbReference>
<dbReference type="InterPro" id="IPR011250">
    <property type="entry name" value="OMP/PagP_B-barrel"/>
</dbReference>
<dbReference type="PROSITE" id="PS51123">
    <property type="entry name" value="OMPA_2"/>
    <property type="match status" value="1"/>
</dbReference>
<evidence type="ECO:0000256" key="7">
    <source>
        <dbReference type="ARBA" id="ARBA00023136"/>
    </source>
</evidence>
<evidence type="ECO:0000313" key="13">
    <source>
        <dbReference type="EMBL" id="RKD92890.1"/>
    </source>
</evidence>
<dbReference type="Gene3D" id="3.30.1330.60">
    <property type="entry name" value="OmpA-like domain"/>
    <property type="match status" value="1"/>
</dbReference>
<evidence type="ECO:0000256" key="6">
    <source>
        <dbReference type="ARBA" id="ARBA00023114"/>
    </source>
</evidence>
<keyword evidence="8" id="KW-0998">Cell outer membrane</keyword>
<dbReference type="GO" id="GO:0046930">
    <property type="term" value="C:pore complex"/>
    <property type="evidence" value="ECO:0007669"/>
    <property type="project" value="UniProtKB-KW"/>
</dbReference>
<organism evidence="13 14">
    <name type="scientific">Mangrovibacterium diazotrophicum</name>
    <dbReference type="NCBI Taxonomy" id="1261403"/>
    <lineage>
        <taxon>Bacteria</taxon>
        <taxon>Pseudomonadati</taxon>
        <taxon>Bacteroidota</taxon>
        <taxon>Bacteroidia</taxon>
        <taxon>Marinilabiliales</taxon>
        <taxon>Prolixibacteraceae</taxon>
        <taxon>Mangrovibacterium</taxon>
    </lineage>
</organism>
<comment type="subcellular location">
    <subcellularLocation>
        <location evidence="1">Cell outer membrane</location>
        <topology evidence="1">Multi-pass membrane protein</topology>
    </subcellularLocation>
</comment>
<protein>
    <submittedName>
        <fullName evidence="13">OOP family OmpA-OmpF porin</fullName>
    </submittedName>
</protein>